<evidence type="ECO:0000313" key="3">
    <source>
        <dbReference type="Proteomes" id="UP001292094"/>
    </source>
</evidence>
<organism evidence="2 3">
    <name type="scientific">Petrolisthes manimaculis</name>
    <dbReference type="NCBI Taxonomy" id="1843537"/>
    <lineage>
        <taxon>Eukaryota</taxon>
        <taxon>Metazoa</taxon>
        <taxon>Ecdysozoa</taxon>
        <taxon>Arthropoda</taxon>
        <taxon>Crustacea</taxon>
        <taxon>Multicrustacea</taxon>
        <taxon>Malacostraca</taxon>
        <taxon>Eumalacostraca</taxon>
        <taxon>Eucarida</taxon>
        <taxon>Decapoda</taxon>
        <taxon>Pleocyemata</taxon>
        <taxon>Anomura</taxon>
        <taxon>Galatheoidea</taxon>
        <taxon>Porcellanidae</taxon>
        <taxon>Petrolisthes</taxon>
    </lineage>
</organism>
<keyword evidence="1" id="KW-0472">Membrane</keyword>
<dbReference type="Proteomes" id="UP001292094">
    <property type="component" value="Unassembled WGS sequence"/>
</dbReference>
<accession>A0AAE1NCD9</accession>
<evidence type="ECO:0000313" key="2">
    <source>
        <dbReference type="EMBL" id="KAK4287228.1"/>
    </source>
</evidence>
<keyword evidence="1" id="KW-0812">Transmembrane</keyword>
<keyword evidence="1" id="KW-1133">Transmembrane helix</keyword>
<reference evidence="2" key="1">
    <citation type="submission" date="2023-11" db="EMBL/GenBank/DDBJ databases">
        <title>Genome assemblies of two species of porcelain crab, Petrolisthes cinctipes and Petrolisthes manimaculis (Anomura: Porcellanidae).</title>
        <authorList>
            <person name="Angst P."/>
        </authorList>
    </citation>
    <scope>NUCLEOTIDE SEQUENCE</scope>
    <source>
        <strain evidence="2">PB745_02</strain>
        <tissue evidence="2">Gill</tissue>
    </source>
</reference>
<feature type="transmembrane region" description="Helical" evidence="1">
    <location>
        <begin position="14"/>
        <end position="31"/>
    </location>
</feature>
<dbReference type="AlphaFoldDB" id="A0AAE1NCD9"/>
<protein>
    <submittedName>
        <fullName evidence="2">Uncharacterized protein</fullName>
    </submittedName>
</protein>
<keyword evidence="3" id="KW-1185">Reference proteome</keyword>
<sequence length="87" mass="10155">MCEDVRDALVVRGLVHNVVLLFTVLCFRTMMSTTASSQQKLYPMFMPNEHQKKHIFRLNTSVSIITPAIPPVTIHHLTFRPHWHFKL</sequence>
<dbReference type="EMBL" id="JAWZYT010006997">
    <property type="protein sequence ID" value="KAK4287228.1"/>
    <property type="molecule type" value="Genomic_DNA"/>
</dbReference>
<name>A0AAE1NCD9_9EUCA</name>
<evidence type="ECO:0000256" key="1">
    <source>
        <dbReference type="SAM" id="Phobius"/>
    </source>
</evidence>
<proteinExistence type="predicted"/>
<comment type="caution">
    <text evidence="2">The sequence shown here is derived from an EMBL/GenBank/DDBJ whole genome shotgun (WGS) entry which is preliminary data.</text>
</comment>
<gene>
    <name evidence="2" type="ORF">Pmani_039697</name>
</gene>